<evidence type="ECO:0000313" key="5">
    <source>
        <dbReference type="Proteomes" id="UP000186132"/>
    </source>
</evidence>
<dbReference type="PROSITE" id="PS51462">
    <property type="entry name" value="NUDIX"/>
    <property type="match status" value="1"/>
</dbReference>
<evidence type="ECO:0000259" key="3">
    <source>
        <dbReference type="PROSITE" id="PS51462"/>
    </source>
</evidence>
<name>A0A1M5EW49_9ACTN</name>
<dbReference type="OrthoDB" id="9804442at2"/>
<dbReference type="InterPro" id="IPR015797">
    <property type="entry name" value="NUDIX_hydrolase-like_dom_sf"/>
</dbReference>
<dbReference type="PANTHER" id="PTHR43046">
    <property type="entry name" value="GDP-MANNOSE MANNOSYL HYDROLASE"/>
    <property type="match status" value="1"/>
</dbReference>
<evidence type="ECO:0000256" key="1">
    <source>
        <dbReference type="ARBA" id="ARBA00001946"/>
    </source>
</evidence>
<comment type="cofactor">
    <cofactor evidence="1">
        <name>Mg(2+)</name>
        <dbReference type="ChEBI" id="CHEBI:18420"/>
    </cofactor>
</comment>
<dbReference type="GO" id="GO:0016787">
    <property type="term" value="F:hydrolase activity"/>
    <property type="evidence" value="ECO:0007669"/>
    <property type="project" value="UniProtKB-KW"/>
</dbReference>
<protein>
    <submittedName>
        <fullName evidence="4">ADP-ribose pyrophosphatase YjhB, NUDIX family</fullName>
    </submittedName>
</protein>
<sequence>MTDGVRRPCAGGLVFDPRHRLLLIRRGQAPSAGSWSVPGGRCRIGERPDLACVREVGEETGVGVEVVRWIGRVERAAPAGGVYVIDDYLCRPDARSLRDGRLRAGDDALDARWVTRDELVGLPLAPGLLDALTTWSVLPG</sequence>
<dbReference type="AlphaFoldDB" id="A0A1M5EW49"/>
<dbReference type="PROSITE" id="PS00893">
    <property type="entry name" value="NUDIX_BOX"/>
    <property type="match status" value="1"/>
</dbReference>
<reference evidence="4 5" key="1">
    <citation type="submission" date="2016-11" db="EMBL/GenBank/DDBJ databases">
        <authorList>
            <person name="Jaros S."/>
            <person name="Januszkiewicz K."/>
            <person name="Wedrychowicz H."/>
        </authorList>
    </citation>
    <scope>NUCLEOTIDE SEQUENCE [LARGE SCALE GENOMIC DNA]</scope>
    <source>
        <strain evidence="4 5">DSM 45627</strain>
    </source>
</reference>
<feature type="domain" description="Nudix hydrolase" evidence="3">
    <location>
        <begin position="5"/>
        <end position="138"/>
    </location>
</feature>
<dbReference type="Pfam" id="PF00293">
    <property type="entry name" value="NUDIX"/>
    <property type="match status" value="1"/>
</dbReference>
<dbReference type="SUPFAM" id="SSF55811">
    <property type="entry name" value="Nudix"/>
    <property type="match status" value="1"/>
</dbReference>
<dbReference type="InterPro" id="IPR000086">
    <property type="entry name" value="NUDIX_hydrolase_dom"/>
</dbReference>
<keyword evidence="5" id="KW-1185">Reference proteome</keyword>
<dbReference type="RefSeq" id="WP_073386569.1">
    <property type="nucleotide sequence ID" value="NZ_FQVU01000001.1"/>
</dbReference>
<keyword evidence="2" id="KW-0378">Hydrolase</keyword>
<dbReference type="PANTHER" id="PTHR43046:SF14">
    <property type="entry name" value="MUTT_NUDIX FAMILY PROTEIN"/>
    <property type="match status" value="1"/>
</dbReference>
<dbReference type="EMBL" id="FQVU01000001">
    <property type="protein sequence ID" value="SHF83463.1"/>
    <property type="molecule type" value="Genomic_DNA"/>
</dbReference>
<proteinExistence type="predicted"/>
<accession>A0A1M5EW49</accession>
<evidence type="ECO:0000313" key="4">
    <source>
        <dbReference type="EMBL" id="SHF83463.1"/>
    </source>
</evidence>
<dbReference type="Proteomes" id="UP000186132">
    <property type="component" value="Unassembled WGS sequence"/>
</dbReference>
<evidence type="ECO:0000256" key="2">
    <source>
        <dbReference type="ARBA" id="ARBA00022801"/>
    </source>
</evidence>
<organism evidence="4 5">
    <name type="scientific">Jatrophihabitans endophyticus</name>
    <dbReference type="NCBI Taxonomy" id="1206085"/>
    <lineage>
        <taxon>Bacteria</taxon>
        <taxon>Bacillati</taxon>
        <taxon>Actinomycetota</taxon>
        <taxon>Actinomycetes</taxon>
        <taxon>Jatrophihabitantales</taxon>
        <taxon>Jatrophihabitantaceae</taxon>
        <taxon>Jatrophihabitans</taxon>
    </lineage>
</organism>
<dbReference type="STRING" id="1206085.SAMN05443575_1025"/>
<dbReference type="InterPro" id="IPR020084">
    <property type="entry name" value="NUDIX_hydrolase_CS"/>
</dbReference>
<dbReference type="Gene3D" id="3.90.79.10">
    <property type="entry name" value="Nucleoside Triphosphate Pyrophosphohydrolase"/>
    <property type="match status" value="1"/>
</dbReference>
<gene>
    <name evidence="4" type="ORF">SAMN05443575_1025</name>
</gene>